<dbReference type="PANTHER" id="PTHR13466">
    <property type="entry name" value="TEX2 PROTEIN-RELATED"/>
    <property type="match status" value="1"/>
</dbReference>
<dbReference type="CDD" id="cd21675">
    <property type="entry name" value="SMP_TEX2"/>
    <property type="match status" value="1"/>
</dbReference>
<evidence type="ECO:0000313" key="6">
    <source>
        <dbReference type="Proteomes" id="UP000663829"/>
    </source>
</evidence>
<feature type="region of interest" description="Disordered" evidence="2">
    <location>
        <begin position="23"/>
        <end position="47"/>
    </location>
</feature>
<dbReference type="Proteomes" id="UP000681722">
    <property type="component" value="Unassembled WGS sequence"/>
</dbReference>
<gene>
    <name evidence="4" type="ORF">GPM918_LOCUS20914</name>
    <name evidence="5" type="ORF">SRO942_LOCUS20911</name>
</gene>
<evidence type="ECO:0000313" key="5">
    <source>
        <dbReference type="EMBL" id="CAF3909259.1"/>
    </source>
</evidence>
<dbReference type="GO" id="GO:0008289">
    <property type="term" value="F:lipid binding"/>
    <property type="evidence" value="ECO:0007669"/>
    <property type="project" value="TreeGrafter"/>
</dbReference>
<dbReference type="OrthoDB" id="26740at2759"/>
<dbReference type="AlphaFoldDB" id="A0A814SF78"/>
<keyword evidence="3" id="KW-0812">Transmembrane</keyword>
<proteinExistence type="predicted"/>
<evidence type="ECO:0000313" key="4">
    <source>
        <dbReference type="EMBL" id="CAF1145648.1"/>
    </source>
</evidence>
<comment type="subcellular location">
    <subcellularLocation>
        <location evidence="1">Endoplasmic reticulum membrane</location>
    </subcellularLocation>
</comment>
<feature type="region of interest" description="Disordered" evidence="2">
    <location>
        <begin position="379"/>
        <end position="428"/>
    </location>
</feature>
<feature type="transmembrane region" description="Helical" evidence="3">
    <location>
        <begin position="139"/>
        <end position="162"/>
    </location>
</feature>
<name>A0A814SF78_9BILA</name>
<feature type="region of interest" description="Disordered" evidence="2">
    <location>
        <begin position="743"/>
        <end position="774"/>
    </location>
</feature>
<feature type="transmembrane region" description="Helical" evidence="3">
    <location>
        <begin position="116"/>
        <end position="133"/>
    </location>
</feature>
<evidence type="ECO:0000256" key="3">
    <source>
        <dbReference type="SAM" id="Phobius"/>
    </source>
</evidence>
<evidence type="ECO:0000256" key="1">
    <source>
        <dbReference type="ARBA" id="ARBA00004586"/>
    </source>
</evidence>
<feature type="compositionally biased region" description="Low complexity" evidence="2">
    <location>
        <begin position="755"/>
        <end position="770"/>
    </location>
</feature>
<dbReference type="Proteomes" id="UP000663829">
    <property type="component" value="Unassembled WGS sequence"/>
</dbReference>
<sequence length="828" mass="93023">MLETDDSVTDSIIGGGRVRYSHSTGSITSFVPPPPSLDSSSLSPSDNGDNQWEDLIIGSGGKPVVITKIDPDQMTAETIVTGRTPPVLLQEPKYRKYRMSDTLLKQNKVTKKANEVVIYSIIIGIVALIITFWRPMSSYFSGFTVGLMFPSLIAYILFKIYVNHRANERLIREWVEFPELEQLLADKTAKEDKTTTITDTYAEIIFDRYDADNDDRYVRYPCMIHLDNCRLIIRLPEKEITESEKKEQKVKFIGYREYLVNESDLLLVPESTLTRAKYWLPEYPLVIQNLQIIDKQIINRQIMDKTKFDTELFFSNPSTCLSLFFQTGPEKEKWFHKLSLNIQREKEQREKLSTLASVSSFGSISSTESIGMNNDYSQVKNSANKQQSADNSSTIKGASQNLGDKDLSNTSRTAATIESEQTKKRDETSLEKLLHSSSCLDEAAITMNFILRRLLCDMFDDSKVFTDALTERAETKLKEIAALAIFDEIKVESMNLGHVYPVILKVEPMQWNTRGIWLNVFLLYHGSIKLTIKTKLLLDQLINYNRGSGEPMFRQHAFSQKVHKEEGTLSEDDIVARQKLLAMEPEVPEMAPTRKLGTLLQNLAENKWFQTLIGFTPIADLFKKLTGTVIGADIEVTDFVGILTVNIPPPPSDRIWVGLPEVPDLNLKVNPIFGKKTFSHPLIQDYLETKIKSELKRIVVLPAMDDQLLPFFRDWVIDVIGEIAEKPVDPVVDKVKVNRNSDEVSTGNNHYKGLNPITNTVPVVPTSPTTNDRKLSEDDLFSVELAKVTAAATTTTAATTATTTTATAATTTAAATTTTTTAATTTTF</sequence>
<dbReference type="EMBL" id="CAJOBC010006733">
    <property type="protein sequence ID" value="CAF3909259.1"/>
    <property type="molecule type" value="Genomic_DNA"/>
</dbReference>
<feature type="compositionally biased region" description="Polar residues" evidence="2">
    <location>
        <begin position="379"/>
        <end position="419"/>
    </location>
</feature>
<dbReference type="GO" id="GO:0005789">
    <property type="term" value="C:endoplasmic reticulum membrane"/>
    <property type="evidence" value="ECO:0007669"/>
    <property type="project" value="UniProtKB-SubCell"/>
</dbReference>
<evidence type="ECO:0008006" key="7">
    <source>
        <dbReference type="Google" id="ProtNLM"/>
    </source>
</evidence>
<dbReference type="PANTHER" id="PTHR13466:SF0">
    <property type="entry name" value="SMP-LTD DOMAIN-CONTAINING PROTEIN"/>
    <property type="match status" value="1"/>
</dbReference>
<organism evidence="4 6">
    <name type="scientific">Didymodactylos carnosus</name>
    <dbReference type="NCBI Taxonomy" id="1234261"/>
    <lineage>
        <taxon>Eukaryota</taxon>
        <taxon>Metazoa</taxon>
        <taxon>Spiralia</taxon>
        <taxon>Gnathifera</taxon>
        <taxon>Rotifera</taxon>
        <taxon>Eurotatoria</taxon>
        <taxon>Bdelloidea</taxon>
        <taxon>Philodinida</taxon>
        <taxon>Philodinidae</taxon>
        <taxon>Didymodactylos</taxon>
    </lineage>
</organism>
<comment type="caution">
    <text evidence="4">The sequence shown here is derived from an EMBL/GenBank/DDBJ whole genome shotgun (WGS) entry which is preliminary data.</text>
</comment>
<protein>
    <recommendedName>
        <fullName evidence="7">SMP-LTD domain-containing protein</fullName>
    </recommendedName>
</protein>
<evidence type="ECO:0000256" key="2">
    <source>
        <dbReference type="SAM" id="MobiDB-lite"/>
    </source>
</evidence>
<feature type="compositionally biased region" description="Low complexity" evidence="2">
    <location>
        <begin position="37"/>
        <end position="46"/>
    </location>
</feature>
<dbReference type="EMBL" id="CAJNOQ010006733">
    <property type="protein sequence ID" value="CAF1145648.1"/>
    <property type="molecule type" value="Genomic_DNA"/>
</dbReference>
<keyword evidence="3" id="KW-0472">Membrane</keyword>
<keyword evidence="3" id="KW-1133">Transmembrane helix</keyword>
<keyword evidence="6" id="KW-1185">Reference proteome</keyword>
<reference evidence="4" key="1">
    <citation type="submission" date="2021-02" db="EMBL/GenBank/DDBJ databases">
        <authorList>
            <person name="Nowell W R."/>
        </authorList>
    </citation>
    <scope>NUCLEOTIDE SEQUENCE</scope>
</reference>
<accession>A0A814SF78</accession>